<keyword evidence="4 6" id="KW-1133">Transmembrane helix</keyword>
<evidence type="ECO:0000313" key="8">
    <source>
        <dbReference type="EMBL" id="QCT07873.1"/>
    </source>
</evidence>
<feature type="transmembrane region" description="Helical" evidence="6">
    <location>
        <begin position="612"/>
        <end position="630"/>
    </location>
</feature>
<dbReference type="SFLD" id="SFLDG00002">
    <property type="entry name" value="C1.7:_P-type_atpase_like"/>
    <property type="match status" value="1"/>
</dbReference>
<dbReference type="SFLD" id="SFLDF00027">
    <property type="entry name" value="p-type_atpase"/>
    <property type="match status" value="1"/>
</dbReference>
<dbReference type="PROSITE" id="PS00154">
    <property type="entry name" value="ATPASE_E1_E2"/>
    <property type="match status" value="1"/>
</dbReference>
<feature type="transmembrane region" description="Helical" evidence="6">
    <location>
        <begin position="39"/>
        <end position="61"/>
    </location>
</feature>
<dbReference type="PANTHER" id="PTHR42861">
    <property type="entry name" value="CALCIUM-TRANSPORTING ATPASE"/>
    <property type="match status" value="1"/>
</dbReference>
<evidence type="ECO:0000256" key="3">
    <source>
        <dbReference type="ARBA" id="ARBA00022967"/>
    </source>
</evidence>
<evidence type="ECO:0000256" key="6">
    <source>
        <dbReference type="SAM" id="Phobius"/>
    </source>
</evidence>
<dbReference type="Gene3D" id="3.40.1110.10">
    <property type="entry name" value="Calcium-transporting ATPase, cytoplasmic domain N"/>
    <property type="match status" value="1"/>
</dbReference>
<dbReference type="AlphaFoldDB" id="A0A4V1G5D8"/>
<protein>
    <submittedName>
        <fullName evidence="8">HAD family hydrolase</fullName>
    </submittedName>
</protein>
<feature type="transmembrane region" description="Helical" evidence="6">
    <location>
        <begin position="642"/>
        <end position="664"/>
    </location>
</feature>
<feature type="transmembrane region" description="Helical" evidence="6">
    <location>
        <begin position="67"/>
        <end position="85"/>
    </location>
</feature>
<dbReference type="InterPro" id="IPR036412">
    <property type="entry name" value="HAD-like_sf"/>
</dbReference>
<evidence type="ECO:0000256" key="4">
    <source>
        <dbReference type="ARBA" id="ARBA00022989"/>
    </source>
</evidence>
<dbReference type="KEGG" id="ruj:E5Z56_11135"/>
<feature type="domain" description="P-type ATPase A" evidence="7">
    <location>
        <begin position="100"/>
        <end position="194"/>
    </location>
</feature>
<evidence type="ECO:0000256" key="2">
    <source>
        <dbReference type="ARBA" id="ARBA00022692"/>
    </source>
</evidence>
<dbReference type="Gene3D" id="3.40.50.1000">
    <property type="entry name" value="HAD superfamily/HAD-like"/>
    <property type="match status" value="1"/>
</dbReference>
<dbReference type="InterPro" id="IPR023299">
    <property type="entry name" value="ATPase_P-typ_cyto_dom_N"/>
</dbReference>
<comment type="subcellular location">
    <subcellularLocation>
        <location evidence="1">Membrane</location>
        <topology evidence="1">Multi-pass membrane protein</topology>
    </subcellularLocation>
</comment>
<dbReference type="SUPFAM" id="SSF56784">
    <property type="entry name" value="HAD-like"/>
    <property type="match status" value="1"/>
</dbReference>
<dbReference type="NCBIfam" id="TIGR01494">
    <property type="entry name" value="ATPase_P-type"/>
    <property type="match status" value="2"/>
</dbReference>
<dbReference type="Gene3D" id="2.70.150.10">
    <property type="entry name" value="Calcium-transporting ATPase, cytoplasmic transduction domain A"/>
    <property type="match status" value="1"/>
</dbReference>
<keyword evidence="8" id="KW-0378">Hydrolase</keyword>
<accession>A0A4V1G5D8</accession>
<dbReference type="SFLD" id="SFLDS00003">
    <property type="entry name" value="Haloacid_Dehalogenase"/>
    <property type="match status" value="1"/>
</dbReference>
<keyword evidence="5 6" id="KW-0472">Membrane</keyword>
<dbReference type="Pfam" id="PF00122">
    <property type="entry name" value="E1-E2_ATPase"/>
    <property type="match status" value="1"/>
</dbReference>
<dbReference type="InterPro" id="IPR059000">
    <property type="entry name" value="ATPase_P-type_domA"/>
</dbReference>
<feature type="transmembrane region" description="Helical" evidence="6">
    <location>
        <begin position="676"/>
        <end position="694"/>
    </location>
</feature>
<evidence type="ECO:0000259" key="7">
    <source>
        <dbReference type="Pfam" id="PF00122"/>
    </source>
</evidence>
<feature type="transmembrane region" description="Helical" evidence="6">
    <location>
        <begin position="213"/>
        <end position="236"/>
    </location>
</feature>
<gene>
    <name evidence="8" type="ORF">E5Z56_11135</name>
</gene>
<feature type="transmembrane region" description="Helical" evidence="6">
    <location>
        <begin position="706"/>
        <end position="726"/>
    </location>
</feature>
<dbReference type="InterPro" id="IPR018303">
    <property type="entry name" value="ATPase_P-typ_P_site"/>
</dbReference>
<dbReference type="RefSeq" id="WP_138157850.1">
    <property type="nucleotide sequence ID" value="NZ_CP039381.1"/>
</dbReference>
<dbReference type="GO" id="GO:0016020">
    <property type="term" value="C:membrane"/>
    <property type="evidence" value="ECO:0007669"/>
    <property type="project" value="UniProtKB-SubCell"/>
</dbReference>
<dbReference type="PRINTS" id="PR00119">
    <property type="entry name" value="CATATPASE"/>
</dbReference>
<sequence length="769" mass="84961">MSEEKIFTGLTTQEVEKRVSEGKVNVDTSKPEKTLGNILFKNICTLFNLLNVVLALAVFLVGSYKNMLFIGVVFFNTIIGIVQEIRSKKAVDKLSIISGNNSKVIRNGETIDINNEDIVLDDLLSLSRGNQIPTDCVVVDGECFVNESMLTGESELIRKKVGDKLMSGSFINSGQCISKVVAVGDDNYAAKLNNSAKYYKENNSEIFRTIKKIIKVVTCILVPLGTILFLHQLLFLNVTLENAVVKTVAALIGMIPEGLVLLTSTVLAVSVIRLSKKNVLVQDLYCIETLARVDTLCLDKTGTLTCDEMIVEDIIPLSDYTYDDVLNILSDFANNSIDYNSTMNAVRDKIDGYHYEKAVSVEAFSSEKKCSSVTFSDRKILCGAGEFILNEDENDILTDIKEYENNYRVLTFVMIKGDTRTPICNVLLRDKLRENAKETLKYFKKQGVNIKIISGDSVNTIVNIARTFNIDNYDKAIDCSTLKTDEDIKKASEEYTIFGRVTPQQKEKLISSIHDNGHSVAMTGDGVNDVLALKKADCSVAMASGSEAAKCVSQIVLADNDFSSMPHIVAEGRRTIQNIQRSSSLFLVKNIFSILLSVLVIIFGMSYPFQSIQLSFVGGLTIGIPSFILAMEYNNNRITGNFFVNIICGAIPAGLTVTLNYILVMTLGYHLGFNTQTLETICIMVTAFALFALVVKISLPFNKLRLSLSIFIFVCLVLGFLFGGKILGTVPLNHNSSMFLLCSFAFTIIVFIILTFITNAIKKKIVDKN</sequence>
<dbReference type="InterPro" id="IPR008250">
    <property type="entry name" value="ATPase_P-typ_transduc_dom_A_sf"/>
</dbReference>
<evidence type="ECO:0000256" key="5">
    <source>
        <dbReference type="ARBA" id="ARBA00023136"/>
    </source>
</evidence>
<dbReference type="InterPro" id="IPR044492">
    <property type="entry name" value="P_typ_ATPase_HD_dom"/>
</dbReference>
<name>A0A4V1G5D8_9FIRM</name>
<dbReference type="SUPFAM" id="SSF81665">
    <property type="entry name" value="Calcium ATPase, transmembrane domain M"/>
    <property type="match status" value="1"/>
</dbReference>
<dbReference type="GO" id="GO:0016887">
    <property type="term" value="F:ATP hydrolysis activity"/>
    <property type="evidence" value="ECO:0007669"/>
    <property type="project" value="InterPro"/>
</dbReference>
<dbReference type="Proteomes" id="UP000301475">
    <property type="component" value="Chromosome"/>
</dbReference>
<keyword evidence="3" id="KW-1278">Translocase</keyword>
<dbReference type="InterPro" id="IPR023298">
    <property type="entry name" value="ATPase_P-typ_TM_dom_sf"/>
</dbReference>
<dbReference type="OrthoDB" id="9760364at2"/>
<evidence type="ECO:0000313" key="9">
    <source>
        <dbReference type="Proteomes" id="UP000301475"/>
    </source>
</evidence>
<proteinExistence type="predicted"/>
<feature type="transmembrane region" description="Helical" evidence="6">
    <location>
        <begin position="586"/>
        <end position="606"/>
    </location>
</feature>
<evidence type="ECO:0000256" key="1">
    <source>
        <dbReference type="ARBA" id="ARBA00004141"/>
    </source>
</evidence>
<reference evidence="8 9" key="1">
    <citation type="submission" date="2019-04" db="EMBL/GenBank/DDBJ databases">
        <authorList>
            <person name="Embree M."/>
            <person name="Gaffney J.R."/>
        </authorList>
    </citation>
    <scope>NUCLEOTIDE SEQUENCE [LARGE SCALE GENOMIC DNA]</scope>
    <source>
        <strain evidence="8 9">JE7A12</strain>
    </source>
</reference>
<dbReference type="GO" id="GO:0005524">
    <property type="term" value="F:ATP binding"/>
    <property type="evidence" value="ECO:0007669"/>
    <property type="project" value="InterPro"/>
</dbReference>
<dbReference type="Pfam" id="PF00702">
    <property type="entry name" value="Hydrolase"/>
    <property type="match status" value="1"/>
</dbReference>
<dbReference type="InterPro" id="IPR001757">
    <property type="entry name" value="P_typ_ATPase"/>
</dbReference>
<dbReference type="SUPFAM" id="SSF81653">
    <property type="entry name" value="Calcium ATPase, transduction domain A"/>
    <property type="match status" value="1"/>
</dbReference>
<feature type="transmembrane region" description="Helical" evidence="6">
    <location>
        <begin position="248"/>
        <end position="272"/>
    </location>
</feature>
<dbReference type="InterPro" id="IPR023214">
    <property type="entry name" value="HAD_sf"/>
</dbReference>
<keyword evidence="2 6" id="KW-0812">Transmembrane</keyword>
<dbReference type="Gene3D" id="1.20.1110.10">
    <property type="entry name" value="Calcium-transporting ATPase, transmembrane domain"/>
    <property type="match status" value="1"/>
</dbReference>
<organism evidence="8 9">
    <name type="scientific">Ruminococcus bovis</name>
    <dbReference type="NCBI Taxonomy" id="2564099"/>
    <lineage>
        <taxon>Bacteria</taxon>
        <taxon>Bacillati</taxon>
        <taxon>Bacillota</taxon>
        <taxon>Clostridia</taxon>
        <taxon>Eubacteriales</taxon>
        <taxon>Oscillospiraceae</taxon>
        <taxon>Ruminococcus</taxon>
    </lineage>
</organism>
<keyword evidence="9" id="KW-1185">Reference proteome</keyword>
<dbReference type="EMBL" id="CP039381">
    <property type="protein sequence ID" value="QCT07873.1"/>
    <property type="molecule type" value="Genomic_DNA"/>
</dbReference>
<feature type="transmembrane region" description="Helical" evidence="6">
    <location>
        <begin position="738"/>
        <end position="761"/>
    </location>
</feature>